<proteinExistence type="inferred from homology"/>
<accession>A0A9W5TZM5</accession>
<dbReference type="Gene3D" id="3.40.430.10">
    <property type="entry name" value="Dihydrofolate Reductase, subunit A"/>
    <property type="match status" value="1"/>
</dbReference>
<feature type="binding site" evidence="17">
    <location>
        <position position="294"/>
    </location>
    <ligand>
        <name>substrate</name>
    </ligand>
</feature>
<dbReference type="PANTHER" id="PTHR38011:SF7">
    <property type="entry name" value="2,5-DIAMINO-6-RIBOSYLAMINO-4(3H)-PYRIMIDINONE 5'-PHOSPHATE REDUCTASE"/>
    <property type="match status" value="1"/>
</dbReference>
<protein>
    <recommendedName>
        <fullName evidence="15">Riboflavin biosynthesis protein RibD</fullName>
    </recommendedName>
    <domain>
        <recommendedName>
            <fullName evidence="15">Diaminohydroxyphosphoribosylaminopyrimidine deaminase</fullName>
            <shortName evidence="15">DRAP deaminase</shortName>
            <ecNumber evidence="15">3.5.4.26</ecNumber>
        </recommendedName>
        <alternativeName>
            <fullName evidence="15">Riboflavin-specific deaminase</fullName>
        </alternativeName>
    </domain>
    <domain>
        <recommendedName>
            <fullName evidence="15">5-amino-6-(5-phosphoribosylamino)uracil reductase</fullName>
            <ecNumber evidence="15">1.1.1.193</ecNumber>
        </recommendedName>
        <alternativeName>
            <fullName evidence="15">HTP reductase</fullName>
        </alternativeName>
    </domain>
</protein>
<dbReference type="PANTHER" id="PTHR38011">
    <property type="entry name" value="DIHYDROFOLATE REDUCTASE FAMILY PROTEIN (AFU_ORTHOLOGUE AFUA_8G06820)"/>
    <property type="match status" value="1"/>
</dbReference>
<evidence type="ECO:0000256" key="4">
    <source>
        <dbReference type="ARBA" id="ARBA00005259"/>
    </source>
</evidence>
<dbReference type="NCBIfam" id="TIGR00326">
    <property type="entry name" value="eubact_ribD"/>
    <property type="match status" value="1"/>
</dbReference>
<feature type="binding site" evidence="17">
    <location>
        <position position="202"/>
    </location>
    <ligand>
        <name>NADP(+)</name>
        <dbReference type="ChEBI" id="CHEBI:58349"/>
    </ligand>
</feature>
<dbReference type="InterPro" id="IPR024072">
    <property type="entry name" value="DHFR-like_dom_sf"/>
</dbReference>
<dbReference type="InterPro" id="IPR016193">
    <property type="entry name" value="Cytidine_deaminase-like"/>
</dbReference>
<dbReference type="PROSITE" id="PS51747">
    <property type="entry name" value="CYT_DCMP_DEAMINASES_2"/>
    <property type="match status" value="1"/>
</dbReference>
<feature type="binding site" evidence="17">
    <location>
        <position position="170"/>
    </location>
    <ligand>
        <name>substrate</name>
    </ligand>
</feature>
<dbReference type="FunFam" id="3.40.140.10:FF:000025">
    <property type="entry name" value="Riboflavin biosynthesis protein RibD"/>
    <property type="match status" value="1"/>
</dbReference>
<dbReference type="InterPro" id="IPR016192">
    <property type="entry name" value="APOBEC/CMP_deaminase_Zn-bd"/>
</dbReference>
<comment type="catalytic activity">
    <reaction evidence="14 15">
        <text>2,5-diamino-6-hydroxy-4-(5-phosphoribosylamino)-pyrimidine + H2O + H(+) = 5-amino-6-(5-phospho-D-ribosylamino)uracil + NH4(+)</text>
        <dbReference type="Rhea" id="RHEA:21868"/>
        <dbReference type="ChEBI" id="CHEBI:15377"/>
        <dbReference type="ChEBI" id="CHEBI:15378"/>
        <dbReference type="ChEBI" id="CHEBI:28938"/>
        <dbReference type="ChEBI" id="CHEBI:58453"/>
        <dbReference type="ChEBI" id="CHEBI:58614"/>
        <dbReference type="EC" id="3.5.4.26"/>
    </reaction>
</comment>
<comment type="similarity">
    <text evidence="5 15">In the C-terminal section; belongs to the HTP reductase family.</text>
</comment>
<keyword evidence="7 15" id="KW-0479">Metal-binding</keyword>
<comment type="similarity">
    <text evidence="4 15">In the N-terminal section; belongs to the cytidine and deoxycytidylate deaminase family.</text>
</comment>
<feature type="domain" description="CMP/dCMP-type deaminase" evidence="19">
    <location>
        <begin position="3"/>
        <end position="125"/>
    </location>
</feature>
<feature type="binding site" evidence="18">
    <location>
        <position position="86"/>
    </location>
    <ligand>
        <name>Zn(2+)</name>
        <dbReference type="ChEBI" id="CHEBI:29105"/>
        <note>catalytic</note>
    </ligand>
</feature>
<dbReference type="InterPro" id="IPR004794">
    <property type="entry name" value="Eubact_RibD"/>
</dbReference>
<feature type="binding site" evidence="17">
    <location>
        <position position="224"/>
    </location>
    <ligand>
        <name>NADP(+)</name>
        <dbReference type="ChEBI" id="CHEBI:58349"/>
    </ligand>
</feature>
<reference evidence="20" key="1">
    <citation type="journal article" date="2014" name="Int. J. Syst. Evol. Microbiol.">
        <title>Complete genome sequence of Corynebacterium casei LMG S-19264T (=DSM 44701T), isolated from a smear-ripened cheese.</title>
        <authorList>
            <consortium name="US DOE Joint Genome Institute (JGI-PGF)"/>
            <person name="Walter F."/>
            <person name="Albersmeier A."/>
            <person name="Kalinowski J."/>
            <person name="Ruckert C."/>
        </authorList>
    </citation>
    <scope>NUCLEOTIDE SEQUENCE</scope>
    <source>
        <strain evidence="20">CGMCC 1.15454</strain>
    </source>
</reference>
<dbReference type="GO" id="GO:0008270">
    <property type="term" value="F:zinc ion binding"/>
    <property type="evidence" value="ECO:0007669"/>
    <property type="project" value="InterPro"/>
</dbReference>
<keyword evidence="6 15" id="KW-0686">Riboflavin biosynthesis</keyword>
<comment type="caution">
    <text evidence="20">The sequence shown here is derived from an EMBL/GenBank/DDBJ whole genome shotgun (WGS) entry which is preliminary data.</text>
</comment>
<dbReference type="InterPro" id="IPR050765">
    <property type="entry name" value="Riboflavin_Biosynth_HTPR"/>
</dbReference>
<keyword evidence="10 15" id="KW-0521">NADP</keyword>
<dbReference type="EC" id="1.1.1.193" evidence="15"/>
<evidence type="ECO:0000256" key="7">
    <source>
        <dbReference type="ARBA" id="ARBA00022723"/>
    </source>
</evidence>
<feature type="binding site" evidence="17">
    <location>
        <position position="206"/>
    </location>
    <ligand>
        <name>substrate</name>
    </ligand>
</feature>
<feature type="binding site" evidence="18">
    <location>
        <position position="52"/>
    </location>
    <ligand>
        <name>Zn(2+)</name>
        <dbReference type="ChEBI" id="CHEBI:29105"/>
        <note>catalytic</note>
    </ligand>
</feature>
<dbReference type="Proteomes" id="UP000621492">
    <property type="component" value="Unassembled WGS sequence"/>
</dbReference>
<feature type="binding site" evidence="17">
    <location>
        <position position="209"/>
    </location>
    <ligand>
        <name>substrate</name>
    </ligand>
</feature>
<feature type="binding site" evidence="18">
    <location>
        <position position="77"/>
    </location>
    <ligand>
        <name>Zn(2+)</name>
        <dbReference type="ChEBI" id="CHEBI:29105"/>
        <note>catalytic</note>
    </ligand>
</feature>
<evidence type="ECO:0000256" key="11">
    <source>
        <dbReference type="ARBA" id="ARBA00023002"/>
    </source>
</evidence>
<dbReference type="InterPro" id="IPR011549">
    <property type="entry name" value="RibD_C"/>
</dbReference>
<feature type="binding site" evidence="17">
    <location>
        <position position="186"/>
    </location>
    <ligand>
        <name>substrate</name>
    </ligand>
</feature>
<evidence type="ECO:0000256" key="18">
    <source>
        <dbReference type="PIRSR" id="PIRSR006769-3"/>
    </source>
</evidence>
<evidence type="ECO:0000256" key="8">
    <source>
        <dbReference type="ARBA" id="ARBA00022801"/>
    </source>
</evidence>
<dbReference type="SUPFAM" id="SSF53927">
    <property type="entry name" value="Cytidine deaminase-like"/>
    <property type="match status" value="1"/>
</dbReference>
<keyword evidence="9 15" id="KW-0862">Zinc</keyword>
<dbReference type="SUPFAM" id="SSF53597">
    <property type="entry name" value="Dihydrofolate reductase-like"/>
    <property type="match status" value="1"/>
</dbReference>
<name>A0A9W5TZM5_9BACI</name>
<organism evidence="20 21">
    <name type="scientific">Lentibacillus populi</name>
    <dbReference type="NCBI Taxonomy" id="1827502"/>
    <lineage>
        <taxon>Bacteria</taxon>
        <taxon>Bacillati</taxon>
        <taxon>Bacillota</taxon>
        <taxon>Bacilli</taxon>
        <taxon>Bacillales</taxon>
        <taxon>Bacillaceae</taxon>
        <taxon>Lentibacillus</taxon>
    </lineage>
</organism>
<dbReference type="PIRSF" id="PIRSF006769">
    <property type="entry name" value="RibD"/>
    <property type="match status" value="1"/>
</dbReference>
<feature type="binding site" evidence="17">
    <location>
        <position position="156"/>
    </location>
    <ligand>
        <name>NADP(+)</name>
        <dbReference type="ChEBI" id="CHEBI:58349"/>
    </ligand>
</feature>
<dbReference type="GO" id="GO:0009231">
    <property type="term" value="P:riboflavin biosynthetic process"/>
    <property type="evidence" value="ECO:0007669"/>
    <property type="project" value="UniProtKB-KW"/>
</dbReference>
<evidence type="ECO:0000256" key="13">
    <source>
        <dbReference type="ARBA" id="ARBA00049861"/>
    </source>
</evidence>
<dbReference type="EC" id="3.5.4.26" evidence="15"/>
<keyword evidence="12" id="KW-0511">Multifunctional enzyme</keyword>
<evidence type="ECO:0000256" key="1">
    <source>
        <dbReference type="ARBA" id="ARBA00002151"/>
    </source>
</evidence>
<comment type="function">
    <text evidence="1 15">Converts 2,5-diamino-6-(ribosylamino)-4(3h)-pyrimidinone 5'-phosphate into 5-amino-6-(ribosylamino)-2,4(1h,3h)-pyrimidinedione 5'-phosphate.</text>
</comment>
<comment type="pathway">
    <text evidence="3 15">Cofactor biosynthesis; riboflavin biosynthesis; 5-amino-6-(D-ribitylamino)uracil from GTP: step 3/4.</text>
</comment>
<evidence type="ECO:0000256" key="5">
    <source>
        <dbReference type="ARBA" id="ARBA00007417"/>
    </source>
</evidence>
<sequence length="373" mass="39998">MSLKDEDYMRFALKLAGKVAGQTSPNPPVGAVVVKEGQIIGFGAHLKAGGSHAEVHALQMAGEKAIGATIYVTLEPCSHHGKTPPCADYIIEMGIKRCVIAVSDPNEKVAGRGITKLRDAGVDVELGLLQEKAEAVNAAFFHYIKTKTPYVTMKSAVSLDGKTATATGDSKWITGKKARLDVHEYRHKHDAILVGVNTIIADNPSLTTRLAGGGKNPVRIVLDTSLRTPVDAAVITDNQADTWIFTGKNVPDEKKKAYQQRNRVTIISLDRDQINVSAVLQVLGSKGIMSLFVEGGAAINGAFLQENLLNEIIFYIAPKLIGGKTAPTAIAGPGFQSIAETLSLRIKDVEMIGEDIKIVAEPKKEELDVYGNH</sequence>
<dbReference type="Pfam" id="PF00383">
    <property type="entry name" value="dCMP_cyt_deam_1"/>
    <property type="match status" value="1"/>
</dbReference>
<dbReference type="PROSITE" id="PS00903">
    <property type="entry name" value="CYT_DCMP_DEAMINASES_1"/>
    <property type="match status" value="1"/>
</dbReference>
<feature type="active site" description="Proton donor" evidence="16">
    <location>
        <position position="54"/>
    </location>
</feature>
<evidence type="ECO:0000256" key="16">
    <source>
        <dbReference type="PIRSR" id="PIRSR006769-1"/>
    </source>
</evidence>
<evidence type="ECO:0000256" key="2">
    <source>
        <dbReference type="ARBA" id="ARBA00004882"/>
    </source>
</evidence>
<dbReference type="AlphaFoldDB" id="A0A9W5TZM5"/>
<dbReference type="InterPro" id="IPR002125">
    <property type="entry name" value="CMP_dCMP_dom"/>
</dbReference>
<dbReference type="Gene3D" id="3.40.140.10">
    <property type="entry name" value="Cytidine Deaminase, domain 2"/>
    <property type="match status" value="1"/>
</dbReference>
<dbReference type="CDD" id="cd01284">
    <property type="entry name" value="Riboflavin_deaminase-reductase"/>
    <property type="match status" value="1"/>
</dbReference>
<keyword evidence="8 15" id="KW-0378">Hydrolase</keyword>
<evidence type="ECO:0000256" key="10">
    <source>
        <dbReference type="ARBA" id="ARBA00022857"/>
    </source>
</evidence>
<dbReference type="EMBL" id="BMJD01000027">
    <property type="protein sequence ID" value="GGB50746.1"/>
    <property type="molecule type" value="Genomic_DNA"/>
</dbReference>
<evidence type="ECO:0000256" key="17">
    <source>
        <dbReference type="PIRSR" id="PIRSR006769-2"/>
    </source>
</evidence>
<evidence type="ECO:0000313" key="21">
    <source>
        <dbReference type="Proteomes" id="UP000621492"/>
    </source>
</evidence>
<dbReference type="GO" id="GO:0008835">
    <property type="term" value="F:diaminohydroxyphosphoribosylaminopyrimidine deaminase activity"/>
    <property type="evidence" value="ECO:0007669"/>
    <property type="project" value="UniProtKB-EC"/>
</dbReference>
<feature type="binding site" evidence="17">
    <location>
        <position position="198"/>
    </location>
    <ligand>
        <name>NADP(+)</name>
        <dbReference type="ChEBI" id="CHEBI:58349"/>
    </ligand>
</feature>
<dbReference type="GO" id="GO:0050661">
    <property type="term" value="F:NADP binding"/>
    <property type="evidence" value="ECO:0007669"/>
    <property type="project" value="InterPro"/>
</dbReference>
<feature type="binding site" evidence="17">
    <location>
        <begin position="296"/>
        <end position="302"/>
    </location>
    <ligand>
        <name>NADP(+)</name>
        <dbReference type="ChEBI" id="CHEBI:58349"/>
    </ligand>
</feature>
<reference evidence="20" key="2">
    <citation type="submission" date="2020-09" db="EMBL/GenBank/DDBJ databases">
        <authorList>
            <person name="Sun Q."/>
            <person name="Zhou Y."/>
        </authorList>
    </citation>
    <scope>NUCLEOTIDE SEQUENCE</scope>
    <source>
        <strain evidence="20">CGMCC 1.15454</strain>
    </source>
</reference>
<feature type="binding site" evidence="17">
    <location>
        <position position="172"/>
    </location>
    <ligand>
        <name>NADP(+)</name>
        <dbReference type="ChEBI" id="CHEBI:58349"/>
    </ligand>
</feature>
<evidence type="ECO:0000256" key="12">
    <source>
        <dbReference type="ARBA" id="ARBA00023268"/>
    </source>
</evidence>
<gene>
    <name evidence="20" type="primary">ribD</name>
    <name evidence="20" type="ORF">GCM10011409_30370</name>
</gene>
<evidence type="ECO:0000259" key="19">
    <source>
        <dbReference type="PROSITE" id="PS51747"/>
    </source>
</evidence>
<comment type="catalytic activity">
    <reaction evidence="13 15">
        <text>5-amino-6-(5-phospho-D-ribitylamino)uracil + NADP(+) = 5-amino-6-(5-phospho-D-ribosylamino)uracil + NADPH + H(+)</text>
        <dbReference type="Rhea" id="RHEA:17845"/>
        <dbReference type="ChEBI" id="CHEBI:15378"/>
        <dbReference type="ChEBI" id="CHEBI:57783"/>
        <dbReference type="ChEBI" id="CHEBI:58349"/>
        <dbReference type="ChEBI" id="CHEBI:58421"/>
        <dbReference type="ChEBI" id="CHEBI:58453"/>
        <dbReference type="EC" id="1.1.1.193"/>
    </reaction>
</comment>
<comment type="cofactor">
    <cofactor evidence="15 18">
        <name>Zn(2+)</name>
        <dbReference type="ChEBI" id="CHEBI:29105"/>
    </cofactor>
    <text evidence="15 18">Binds 1 zinc ion.</text>
</comment>
<evidence type="ECO:0000256" key="14">
    <source>
        <dbReference type="ARBA" id="ARBA00049886"/>
    </source>
</evidence>
<evidence type="ECO:0000256" key="15">
    <source>
        <dbReference type="PIRNR" id="PIRNR006769"/>
    </source>
</evidence>
<keyword evidence="11 15" id="KW-0560">Oxidoreductase</keyword>
<evidence type="ECO:0000256" key="3">
    <source>
        <dbReference type="ARBA" id="ARBA00004910"/>
    </source>
</evidence>
<keyword evidence="21" id="KW-1185">Reference proteome</keyword>
<dbReference type="InterPro" id="IPR002734">
    <property type="entry name" value="RibDG_C"/>
</dbReference>
<evidence type="ECO:0000256" key="9">
    <source>
        <dbReference type="ARBA" id="ARBA00022833"/>
    </source>
</evidence>
<dbReference type="Pfam" id="PF01872">
    <property type="entry name" value="RibD_C"/>
    <property type="match status" value="1"/>
</dbReference>
<dbReference type="NCBIfam" id="TIGR00227">
    <property type="entry name" value="ribD_Cterm"/>
    <property type="match status" value="1"/>
</dbReference>
<evidence type="ECO:0000313" key="20">
    <source>
        <dbReference type="EMBL" id="GGB50746.1"/>
    </source>
</evidence>
<evidence type="ECO:0000256" key="6">
    <source>
        <dbReference type="ARBA" id="ARBA00022619"/>
    </source>
</evidence>
<comment type="pathway">
    <text evidence="2 15">Cofactor biosynthesis; riboflavin biosynthesis; 5-amino-6-(D-ribitylamino)uracil from GTP: step 2/4.</text>
</comment>
<dbReference type="GO" id="GO:0008703">
    <property type="term" value="F:5-amino-6-(5-phosphoribosylamino)uracil reductase activity"/>
    <property type="evidence" value="ECO:0007669"/>
    <property type="project" value="UniProtKB-EC"/>
</dbReference>